<reference evidence="2 3" key="1">
    <citation type="submission" date="2012-01" db="EMBL/GenBank/DDBJ databases">
        <title>Complete sequence of Desulfotomaculum gibsoniae DSM 7213.</title>
        <authorList>
            <consortium name="US DOE Joint Genome Institute"/>
            <person name="Lucas S."/>
            <person name="Han J."/>
            <person name="Lapidus A."/>
            <person name="Cheng J.-F."/>
            <person name="Goodwin L."/>
            <person name="Pitluck S."/>
            <person name="Peters L."/>
            <person name="Ovchinnikova G."/>
            <person name="Teshima H."/>
            <person name="Detter J.C."/>
            <person name="Han C."/>
            <person name="Tapia R."/>
            <person name="Land M."/>
            <person name="Hauser L."/>
            <person name="Kyrpides N."/>
            <person name="Ivanova N."/>
            <person name="Pagani I."/>
            <person name="Parshina S."/>
            <person name="Plugge C."/>
            <person name="Muyzer G."/>
            <person name="Kuever J."/>
            <person name="Ivanova A."/>
            <person name="Nazina T."/>
            <person name="Klenk H.-P."/>
            <person name="Brambilla E."/>
            <person name="Spring S."/>
            <person name="Stams A.F."/>
            <person name="Woyke T."/>
        </authorList>
    </citation>
    <scope>NUCLEOTIDE SEQUENCE [LARGE SCALE GENOMIC DNA]</scope>
    <source>
        <strain evidence="2 3">DSM 7213</strain>
    </source>
</reference>
<sequence>MKKKNLRPLDDHLTNPIYDDEPESKEEQTAVAEAREDIKEGRICLLDSLET</sequence>
<dbReference type="AlphaFoldDB" id="R4KF00"/>
<protein>
    <submittedName>
        <fullName evidence="2">Uncharacterized protein</fullName>
    </submittedName>
</protein>
<proteinExistence type="predicted"/>
<keyword evidence="3" id="KW-1185">Reference proteome</keyword>
<dbReference type="Proteomes" id="UP000013520">
    <property type="component" value="Chromosome"/>
</dbReference>
<evidence type="ECO:0000256" key="1">
    <source>
        <dbReference type="SAM" id="MobiDB-lite"/>
    </source>
</evidence>
<dbReference type="KEGG" id="dgi:Desgi_0692"/>
<name>R4KF00_9FIRM</name>
<dbReference type="EMBL" id="CP003273">
    <property type="protein sequence ID" value="AGL00247.1"/>
    <property type="molecule type" value="Genomic_DNA"/>
</dbReference>
<accession>R4KF00</accession>
<feature type="region of interest" description="Disordered" evidence="1">
    <location>
        <begin position="1"/>
        <end position="32"/>
    </location>
</feature>
<evidence type="ECO:0000313" key="3">
    <source>
        <dbReference type="Proteomes" id="UP000013520"/>
    </source>
</evidence>
<evidence type="ECO:0000313" key="2">
    <source>
        <dbReference type="EMBL" id="AGL00247.1"/>
    </source>
</evidence>
<dbReference type="HOGENOM" id="CLU_3098091_0_0_9"/>
<dbReference type="RefSeq" id="WP_006520895.1">
    <property type="nucleotide sequence ID" value="NC_021184.1"/>
</dbReference>
<organism evidence="2 3">
    <name type="scientific">Desulfoscipio gibsoniae DSM 7213</name>
    <dbReference type="NCBI Taxonomy" id="767817"/>
    <lineage>
        <taxon>Bacteria</taxon>
        <taxon>Bacillati</taxon>
        <taxon>Bacillota</taxon>
        <taxon>Clostridia</taxon>
        <taxon>Eubacteriales</taxon>
        <taxon>Desulfallaceae</taxon>
        <taxon>Desulfoscipio</taxon>
    </lineage>
</organism>
<gene>
    <name evidence="2" type="ORF">Desgi_0692</name>
</gene>